<name>A0ABV2BV31_9GAMM</name>
<reference evidence="1 2" key="1">
    <citation type="submission" date="2024-06" db="EMBL/GenBank/DDBJ databases">
        <authorList>
            <person name="Li F."/>
        </authorList>
    </citation>
    <scope>NUCLEOTIDE SEQUENCE [LARGE SCALE GENOMIC DNA]</scope>
    <source>
        <strain evidence="1 2">GXAS 311</strain>
    </source>
</reference>
<dbReference type="EMBL" id="JBEVCJ010000011">
    <property type="protein sequence ID" value="MET1255623.1"/>
    <property type="molecule type" value="Genomic_DNA"/>
</dbReference>
<comment type="caution">
    <text evidence="1">The sequence shown here is derived from an EMBL/GenBank/DDBJ whole genome shotgun (WGS) entry which is preliminary data.</text>
</comment>
<protein>
    <submittedName>
        <fullName evidence="1">Uncharacterized protein</fullName>
    </submittedName>
</protein>
<gene>
    <name evidence="1" type="ORF">ABVT43_10840</name>
</gene>
<organism evidence="1 2">
    <name type="scientific">Aliikangiella maris</name>
    <dbReference type="NCBI Taxonomy" id="3162458"/>
    <lineage>
        <taxon>Bacteria</taxon>
        <taxon>Pseudomonadati</taxon>
        <taxon>Pseudomonadota</taxon>
        <taxon>Gammaproteobacteria</taxon>
        <taxon>Oceanospirillales</taxon>
        <taxon>Pleioneaceae</taxon>
        <taxon>Aliikangiella</taxon>
    </lineage>
</organism>
<proteinExistence type="predicted"/>
<accession>A0ABV2BV31</accession>
<dbReference type="Proteomes" id="UP001548189">
    <property type="component" value="Unassembled WGS sequence"/>
</dbReference>
<keyword evidence="2" id="KW-1185">Reference proteome</keyword>
<evidence type="ECO:0000313" key="2">
    <source>
        <dbReference type="Proteomes" id="UP001548189"/>
    </source>
</evidence>
<sequence length="109" mass="11796">MVNVGDISKPSGGVVANPSSRSTGGANKVEATEQVQAVHSLKEKNKNKNKSDKKKLKTQTLKNVNTSDKNYSDNQSSKSLQAPELNDELDATYDEHGKKTVSTHINITV</sequence>
<evidence type="ECO:0000313" key="1">
    <source>
        <dbReference type="EMBL" id="MET1255623.1"/>
    </source>
</evidence>